<evidence type="ECO:0000313" key="1">
    <source>
        <dbReference type="EMBL" id="SEJ89641.1"/>
    </source>
</evidence>
<reference evidence="1 2" key="1">
    <citation type="submission" date="2016-10" db="EMBL/GenBank/DDBJ databases">
        <authorList>
            <person name="de Groot N.N."/>
        </authorList>
    </citation>
    <scope>NUCLEOTIDE SEQUENCE [LARGE SCALE GENOMIC DNA]</scope>
    <source>
        <strain evidence="1 2">DSM 2179</strain>
    </source>
</reference>
<organism evidence="1 2">
    <name type="scientific">Propionispira arboris</name>
    <dbReference type="NCBI Taxonomy" id="84035"/>
    <lineage>
        <taxon>Bacteria</taxon>
        <taxon>Bacillati</taxon>
        <taxon>Bacillota</taxon>
        <taxon>Negativicutes</taxon>
        <taxon>Selenomonadales</taxon>
        <taxon>Selenomonadaceae</taxon>
        <taxon>Propionispira</taxon>
    </lineage>
</organism>
<proteinExistence type="predicted"/>
<keyword evidence="2" id="KW-1185">Reference proteome</keyword>
<evidence type="ECO:0000313" key="2">
    <source>
        <dbReference type="Proteomes" id="UP000199662"/>
    </source>
</evidence>
<dbReference type="STRING" id="84035.SAMN05660742_12257"/>
<dbReference type="RefSeq" id="WP_091834820.1">
    <property type="nucleotide sequence ID" value="NZ_FNZK01000022.1"/>
</dbReference>
<dbReference type="AlphaFoldDB" id="A0A1H7CJ21"/>
<dbReference type="Proteomes" id="UP000199662">
    <property type="component" value="Unassembled WGS sequence"/>
</dbReference>
<gene>
    <name evidence="1" type="ORF">SAMN05660742_12257</name>
</gene>
<accession>A0A1H7CJ21</accession>
<protein>
    <submittedName>
        <fullName evidence="1">Uncharacterized protein</fullName>
    </submittedName>
</protein>
<name>A0A1H7CJ21_9FIRM</name>
<sequence>MDNEENDQKDQSNQIDMSSLHRAALGARATLSDLSDFMVQKTRDILDDNGYSSSISGAVDAMTGKRLQEMGALKNIGLEDKLGNRILQTKAVTTGGKIANFVDKYSPLGTAGTTLYGLYKDSTKYSGDSRIWAMLLTGAGTLGGVGIGRGFESIGVTTGVVVAGGAFAGKLIGDVTDKVKDALCIDETKYGSTDIRIPTDQA</sequence>
<dbReference type="EMBL" id="FNZK01000022">
    <property type="protein sequence ID" value="SEJ89641.1"/>
    <property type="molecule type" value="Genomic_DNA"/>
</dbReference>